<evidence type="ECO:0000313" key="1">
    <source>
        <dbReference type="EMBL" id="QPD06456.1"/>
    </source>
</evidence>
<dbReference type="Proteomes" id="UP000664917">
    <property type="component" value="Segment"/>
</dbReference>
<keyword evidence="2" id="KW-1185">Reference proteome</keyword>
<accession>A0A874MA99</accession>
<sequence length="291" mass="29559">MSDTHLLGLPAINSTVKGISNKLPTLDTGYVPVLVKNGQLEITNDTGNPLPVGPAAQLNVTGSASANNTDLISVACDAYRSVNFQITGTWSGTISYQVSNDNTNWVATNVIASNGTSAVSTSTANAVVYGALNGAQYFRARFTAYASGTASINAYFSRDPVPTATLPASPTNTVTGSATGSGVTLYTVNSSATTNAAVIKSTAANFYGLSVMNTSATTKYVRFYSKATTPTVGTDVPIMVVAVPATSSKEIVYLPALRIGTGLGVAITGGAAATDATAVAAGDVQLLVSYA</sequence>
<name>A0A874MA99_9CAUD</name>
<organism evidence="1 2">
    <name type="scientific">Synechococcus phage S-SRP01</name>
    <dbReference type="NCBI Taxonomy" id="2781607"/>
    <lineage>
        <taxon>Viruses</taxon>
        <taxon>Duplodnaviria</taxon>
        <taxon>Heunggongvirae</taxon>
        <taxon>Uroviricota</taxon>
        <taxon>Caudoviricetes</taxon>
        <taxon>Autographivirales</taxon>
        <taxon>Sechaudvirinae</taxon>
        <taxon>Nerivirus</taxon>
        <taxon>Nerivirus SSRP01</taxon>
    </lineage>
</organism>
<dbReference type="EMBL" id="MW015080">
    <property type="protein sequence ID" value="QPD06456.1"/>
    <property type="molecule type" value="Genomic_DNA"/>
</dbReference>
<protein>
    <submittedName>
        <fullName evidence="1">Uncharacterized protein</fullName>
    </submittedName>
</protein>
<proteinExistence type="predicted"/>
<evidence type="ECO:0000313" key="2">
    <source>
        <dbReference type="Proteomes" id="UP000664917"/>
    </source>
</evidence>
<reference evidence="1" key="1">
    <citation type="submission" date="2020-09" db="EMBL/GenBank/DDBJ databases">
        <authorList>
            <person name="Zhang D."/>
            <person name="Hatherill J.R."/>
            <person name="Ramirez J.F."/>
            <person name="Edinger B."/>
            <person name="Balarin R."/>
            <person name="Sullivan A."/>
            <person name="Humpal K.M."/>
            <person name="Guseva A."/>
            <person name="Butela K.A."/>
            <person name="Garlena R.A."/>
            <person name="Russell D.A."/>
            <person name="Pope W.H."/>
            <person name="Jacobs-Sera D."/>
            <person name="Hatfull G.F."/>
        </authorList>
    </citation>
    <scope>NUCLEOTIDE SEQUENCE</scope>
</reference>